<keyword evidence="3" id="KW-0808">Transferase</keyword>
<evidence type="ECO:0000313" key="2">
    <source>
        <dbReference type="EMBL" id="CEN54392.1"/>
    </source>
</evidence>
<dbReference type="RefSeq" id="WP_042010038.1">
    <property type="nucleotide sequence ID" value="NZ_CDOH01000170.1"/>
</dbReference>
<name>A0A0B7IWB1_9FLAO</name>
<dbReference type="EMBL" id="NSDI01000001">
    <property type="protein sequence ID" value="RIY37983.1"/>
    <property type="molecule type" value="Genomic_DNA"/>
</dbReference>
<dbReference type="EMBL" id="CDOL01000280">
    <property type="protein sequence ID" value="CEN54392.1"/>
    <property type="molecule type" value="Genomic_DNA"/>
</dbReference>
<dbReference type="STRING" id="1848903.CCAND38_120015"/>
<accession>A0A0B7IWB1</accession>
<dbReference type="AlphaFoldDB" id="A0A0B7IWB1"/>
<evidence type="ECO:0000313" key="3">
    <source>
        <dbReference type="EMBL" id="RIY37983.1"/>
    </source>
</evidence>
<protein>
    <submittedName>
        <fullName evidence="3">Nicotinate-nucleotide adenylyltransferase</fullName>
    </submittedName>
</protein>
<reference evidence="4 5" key="1">
    <citation type="submission" date="2015-01" db="EMBL/GenBank/DDBJ databases">
        <authorList>
            <person name="MANFREDI Pablo"/>
        </authorList>
    </citation>
    <scope>NUCLEOTIDE SEQUENCE [LARGE SCALE GENOMIC DNA]</scope>
    <source>
        <strain evidence="1 5">CcD38</strain>
        <strain evidence="2 4">CcD93</strain>
    </source>
</reference>
<proteinExistence type="predicted"/>
<dbReference type="Proteomes" id="UP000265497">
    <property type="component" value="Unassembled WGS sequence"/>
</dbReference>
<dbReference type="EMBL" id="CDOI01000024">
    <property type="protein sequence ID" value="CEN43610.1"/>
    <property type="molecule type" value="Genomic_DNA"/>
</dbReference>
<dbReference type="Gene3D" id="3.40.50.620">
    <property type="entry name" value="HUPs"/>
    <property type="match status" value="1"/>
</dbReference>
<dbReference type="GO" id="GO:0016779">
    <property type="term" value="F:nucleotidyltransferase activity"/>
    <property type="evidence" value="ECO:0007669"/>
    <property type="project" value="UniProtKB-KW"/>
</dbReference>
<dbReference type="Proteomes" id="UP000038200">
    <property type="component" value="Unassembled WGS sequence"/>
</dbReference>
<dbReference type="InterPro" id="IPR014729">
    <property type="entry name" value="Rossmann-like_a/b/a_fold"/>
</dbReference>
<evidence type="ECO:0000313" key="4">
    <source>
        <dbReference type="Proteomes" id="UP000038200"/>
    </source>
</evidence>
<evidence type="ECO:0000313" key="6">
    <source>
        <dbReference type="Proteomes" id="UP000265497"/>
    </source>
</evidence>
<gene>
    <name evidence="1" type="ORF">CCAND38_120015</name>
    <name evidence="2" type="ORF">CCAND93_870015</name>
    <name evidence="3" type="ORF">CKY20_00070</name>
</gene>
<dbReference type="Proteomes" id="UP000045051">
    <property type="component" value="Unassembled WGS sequence"/>
</dbReference>
<reference evidence="3 6" key="2">
    <citation type="submission" date="2017-08" db="EMBL/GenBank/DDBJ databases">
        <title>Capnocytophaga canis 17-158 assembly.</title>
        <authorList>
            <person name="Gulvik C.A."/>
        </authorList>
    </citation>
    <scope>NUCLEOTIDE SEQUENCE [LARGE SCALE GENOMIC DNA]</scope>
    <source>
        <strain evidence="3 6">17-158</strain>
    </source>
</reference>
<dbReference type="OrthoDB" id="179386at2"/>
<keyword evidence="3" id="KW-0548">Nucleotidyltransferase</keyword>
<keyword evidence="5" id="KW-1185">Reference proteome</keyword>
<dbReference type="SUPFAM" id="SSF52374">
    <property type="entry name" value="Nucleotidylyl transferase"/>
    <property type="match status" value="1"/>
</dbReference>
<organism evidence="2 4">
    <name type="scientific">Capnocytophaga canis</name>
    <dbReference type="NCBI Taxonomy" id="1848903"/>
    <lineage>
        <taxon>Bacteria</taxon>
        <taxon>Pseudomonadati</taxon>
        <taxon>Bacteroidota</taxon>
        <taxon>Flavobacteriia</taxon>
        <taxon>Flavobacteriales</taxon>
        <taxon>Flavobacteriaceae</taxon>
        <taxon>Capnocytophaga</taxon>
    </lineage>
</organism>
<evidence type="ECO:0000313" key="1">
    <source>
        <dbReference type="EMBL" id="CEN43610.1"/>
    </source>
</evidence>
<evidence type="ECO:0000313" key="5">
    <source>
        <dbReference type="Proteomes" id="UP000045051"/>
    </source>
</evidence>
<sequence length="484" mass="55725">MSVIIQGDKDIAIEDVPSTLAKALRINLNENIYGTFAEIGAGQETVRHFFRAGAASGTIAKAMSAYDKEVSDAVYGVEEDGRYVTESRLKKMLDYEIKLIETRLTRNNHPNKVFFSYANTVATIDFSKRYKGHGWVGLRFQTKPHGAYNEIILHVRFHQTEARAQQETLGILGVNLIYGAFYKTSKPKKILKYLYDHIDKDLIEIDMINFSGPDFEDVDNRLMSLQLIRNGMTEAVMFGPDGNNILPAEHLYKKNVLTLRGSFRPVTKVNMDMYQKSLEMFLAENKVNPSRTEVIFEITLSNLIAEGEIDEQDFMDRAKLLCSLGQKVLISNFKEYYRVVEYFSNYTRMRMGLAMGVNNLIAIFDEKYYRHLSGGILEAFGKLFYRDIKIYLFPMKDPETGQIITSENLRVHPRMKELYKFFKFNGKVVDIEGYDEAHLNIFSREILSMIERGETNWEELLPGGVSEIIKEKQLFGYKPQKTEC</sequence>